<dbReference type="Pfam" id="PF17938">
    <property type="entry name" value="TetR_C_29"/>
    <property type="match status" value="1"/>
</dbReference>
<evidence type="ECO:0000256" key="1">
    <source>
        <dbReference type="ARBA" id="ARBA00023015"/>
    </source>
</evidence>
<dbReference type="InterPro" id="IPR041474">
    <property type="entry name" value="NicS_C"/>
</dbReference>
<keyword evidence="8" id="KW-1185">Reference proteome</keyword>
<gene>
    <name evidence="7" type="ORF">LZC95_32445</name>
</gene>
<dbReference type="Gene3D" id="1.10.357.10">
    <property type="entry name" value="Tetracycline Repressor, domain 2"/>
    <property type="match status" value="1"/>
</dbReference>
<dbReference type="SUPFAM" id="SSF48498">
    <property type="entry name" value="Tetracyclin repressor-like, C-terminal domain"/>
    <property type="match status" value="1"/>
</dbReference>
<reference evidence="7 8" key="1">
    <citation type="submission" date="2021-12" db="EMBL/GenBank/DDBJ databases">
        <title>Discovery of the Pendulisporaceae a myxobacterial family with distinct sporulation behavior and unique specialized metabolism.</title>
        <authorList>
            <person name="Garcia R."/>
            <person name="Popoff A."/>
            <person name="Bader C.D."/>
            <person name="Loehr J."/>
            <person name="Walesch S."/>
            <person name="Walt C."/>
            <person name="Boldt J."/>
            <person name="Bunk B."/>
            <person name="Haeckl F.J.F.P.J."/>
            <person name="Gunesch A.P."/>
            <person name="Birkelbach J."/>
            <person name="Nuebel U."/>
            <person name="Pietschmann T."/>
            <person name="Bach T."/>
            <person name="Mueller R."/>
        </authorList>
    </citation>
    <scope>NUCLEOTIDE SEQUENCE [LARGE SCALE GENOMIC DNA]</scope>
    <source>
        <strain evidence="7 8">MSr12523</strain>
    </source>
</reference>
<evidence type="ECO:0000256" key="5">
    <source>
        <dbReference type="SAM" id="MobiDB-lite"/>
    </source>
</evidence>
<dbReference type="EMBL" id="CP089982">
    <property type="protein sequence ID" value="WXA91153.1"/>
    <property type="molecule type" value="Genomic_DNA"/>
</dbReference>
<feature type="DNA-binding region" description="H-T-H motif" evidence="4">
    <location>
        <begin position="40"/>
        <end position="59"/>
    </location>
</feature>
<dbReference type="PANTHER" id="PTHR30055:SF234">
    <property type="entry name" value="HTH-TYPE TRANSCRIPTIONAL REGULATOR BETI"/>
    <property type="match status" value="1"/>
</dbReference>
<accession>A0ABZ2JXC1</accession>
<dbReference type="InterPro" id="IPR050109">
    <property type="entry name" value="HTH-type_TetR-like_transc_reg"/>
</dbReference>
<evidence type="ECO:0000256" key="3">
    <source>
        <dbReference type="ARBA" id="ARBA00023163"/>
    </source>
</evidence>
<keyword evidence="2 4" id="KW-0238">DNA-binding</keyword>
<dbReference type="PRINTS" id="PR00455">
    <property type="entry name" value="HTHTETR"/>
</dbReference>
<dbReference type="Proteomes" id="UP001379533">
    <property type="component" value="Chromosome"/>
</dbReference>
<evidence type="ECO:0000256" key="2">
    <source>
        <dbReference type="ARBA" id="ARBA00023125"/>
    </source>
</evidence>
<keyword evidence="1" id="KW-0805">Transcription regulation</keyword>
<proteinExistence type="predicted"/>
<evidence type="ECO:0000256" key="4">
    <source>
        <dbReference type="PROSITE-ProRule" id="PRU00335"/>
    </source>
</evidence>
<dbReference type="SUPFAM" id="SSF46689">
    <property type="entry name" value="Homeodomain-like"/>
    <property type="match status" value="1"/>
</dbReference>
<sequence length="207" mass="22851">MPKASSAPPGRPRGRPGKARPALLEAAIREFSEKGYEGATTAGIARRAKSTQPLVHHHFGSKEQLFRAVLDSLFGELRAAVLPDGAHLEAPSALVRRFTLFTARRPELARIWLIENAKRGRHATYIMEKHIIPLTDRLRPLLEVAMAAGAFPKMDVPLLFYAVQGLASYPFLVPEQVRRLSGCSASSPEFAEQYTQTVLAILRFPAD</sequence>
<evidence type="ECO:0000259" key="6">
    <source>
        <dbReference type="PROSITE" id="PS50977"/>
    </source>
</evidence>
<dbReference type="InterPro" id="IPR009057">
    <property type="entry name" value="Homeodomain-like_sf"/>
</dbReference>
<dbReference type="InterPro" id="IPR001647">
    <property type="entry name" value="HTH_TetR"/>
</dbReference>
<name>A0ABZ2JXC1_9BACT</name>
<keyword evidence="3" id="KW-0804">Transcription</keyword>
<dbReference type="InterPro" id="IPR023772">
    <property type="entry name" value="DNA-bd_HTH_TetR-type_CS"/>
</dbReference>
<feature type="region of interest" description="Disordered" evidence="5">
    <location>
        <begin position="1"/>
        <end position="20"/>
    </location>
</feature>
<protein>
    <submittedName>
        <fullName evidence="7">TetR family transcriptional regulator</fullName>
    </submittedName>
</protein>
<dbReference type="PANTHER" id="PTHR30055">
    <property type="entry name" value="HTH-TYPE TRANSCRIPTIONAL REGULATOR RUTR"/>
    <property type="match status" value="1"/>
</dbReference>
<dbReference type="PROSITE" id="PS01081">
    <property type="entry name" value="HTH_TETR_1"/>
    <property type="match status" value="1"/>
</dbReference>
<dbReference type="RefSeq" id="WP_394841774.1">
    <property type="nucleotide sequence ID" value="NZ_CP089982.1"/>
</dbReference>
<feature type="domain" description="HTH tetR-type" evidence="6">
    <location>
        <begin position="17"/>
        <end position="77"/>
    </location>
</feature>
<evidence type="ECO:0000313" key="7">
    <source>
        <dbReference type="EMBL" id="WXA91153.1"/>
    </source>
</evidence>
<dbReference type="Pfam" id="PF00440">
    <property type="entry name" value="TetR_N"/>
    <property type="match status" value="1"/>
</dbReference>
<organism evidence="7 8">
    <name type="scientific">Pendulispora brunnea</name>
    <dbReference type="NCBI Taxonomy" id="2905690"/>
    <lineage>
        <taxon>Bacteria</taxon>
        <taxon>Pseudomonadati</taxon>
        <taxon>Myxococcota</taxon>
        <taxon>Myxococcia</taxon>
        <taxon>Myxococcales</taxon>
        <taxon>Sorangiineae</taxon>
        <taxon>Pendulisporaceae</taxon>
        <taxon>Pendulispora</taxon>
    </lineage>
</organism>
<dbReference type="PROSITE" id="PS50977">
    <property type="entry name" value="HTH_TETR_2"/>
    <property type="match status" value="1"/>
</dbReference>
<dbReference type="InterPro" id="IPR036271">
    <property type="entry name" value="Tet_transcr_reg_TetR-rel_C_sf"/>
</dbReference>
<evidence type="ECO:0000313" key="8">
    <source>
        <dbReference type="Proteomes" id="UP001379533"/>
    </source>
</evidence>